<dbReference type="InterPro" id="IPR050583">
    <property type="entry name" value="Mycobacterial_A85_antigen"/>
</dbReference>
<sequence length="285" mass="30132">MIADARQPGKGPMNDNSLQLVEERFASASAGREVDYRVLLPSDRVRGERLPLVLHLHGAMSSSASLENARPLYEDLYRRGEFPRAVVACVSTPTLDGFYLDRPDGAAWETLVAEEFPARLAAAFGPFDGTALFGASMGGYGALKAAFRDPGRYAAVAALSPAVFPGETPGDVPEANRPSVLDELHRAMAHGSGDAAVYAGNCVQGLARRHAAAIRDAALPVLVDCGGADEFLLHEGAAHLHAVLGELGVAHTFRLVDGAGHVGPEAEDRTREAIRFLGGALRSRT</sequence>
<dbReference type="InterPro" id="IPR000801">
    <property type="entry name" value="Esterase-like"/>
</dbReference>
<evidence type="ECO:0008006" key="3">
    <source>
        <dbReference type="Google" id="ProtNLM"/>
    </source>
</evidence>
<evidence type="ECO:0000313" key="1">
    <source>
        <dbReference type="EMBL" id="GHI28074.1"/>
    </source>
</evidence>
<gene>
    <name evidence="1" type="ORF">Shyd_94450</name>
</gene>
<dbReference type="PANTHER" id="PTHR48098">
    <property type="entry name" value="ENTEROCHELIN ESTERASE-RELATED"/>
    <property type="match status" value="1"/>
</dbReference>
<dbReference type="InterPro" id="IPR029058">
    <property type="entry name" value="AB_hydrolase_fold"/>
</dbReference>
<evidence type="ECO:0000313" key="2">
    <source>
        <dbReference type="Proteomes" id="UP001052739"/>
    </source>
</evidence>
<organism evidence="1 2">
    <name type="scientific">Streptomyces hydrogenans</name>
    <dbReference type="NCBI Taxonomy" id="1873719"/>
    <lineage>
        <taxon>Bacteria</taxon>
        <taxon>Bacillati</taxon>
        <taxon>Actinomycetota</taxon>
        <taxon>Actinomycetes</taxon>
        <taxon>Kitasatosporales</taxon>
        <taxon>Streptomycetaceae</taxon>
        <taxon>Streptomyces</taxon>
    </lineage>
</organism>
<dbReference type="PANTHER" id="PTHR48098:SF1">
    <property type="entry name" value="DIACYLGLYCEROL ACYLTRANSFERASE_MYCOLYLTRANSFERASE AG85A"/>
    <property type="match status" value="1"/>
</dbReference>
<dbReference type="SUPFAM" id="SSF53474">
    <property type="entry name" value="alpha/beta-Hydrolases"/>
    <property type="match status" value="1"/>
</dbReference>
<dbReference type="Gene3D" id="3.40.50.1820">
    <property type="entry name" value="alpha/beta hydrolase"/>
    <property type="match status" value="1"/>
</dbReference>
<name>A0ABQ3PST0_9ACTN</name>
<reference evidence="1" key="1">
    <citation type="submission" date="2024-05" db="EMBL/GenBank/DDBJ databases">
        <title>Whole genome shotgun sequence of Streptomyces hydrogenans NBRC 13475.</title>
        <authorList>
            <person name="Komaki H."/>
            <person name="Tamura T."/>
        </authorList>
    </citation>
    <scope>NUCLEOTIDE SEQUENCE</scope>
    <source>
        <strain evidence="1">NBRC 13475</strain>
    </source>
</reference>
<dbReference type="EMBL" id="BNDW01000120">
    <property type="protein sequence ID" value="GHI28074.1"/>
    <property type="molecule type" value="Genomic_DNA"/>
</dbReference>
<comment type="caution">
    <text evidence="1">The sequence shown here is derived from an EMBL/GenBank/DDBJ whole genome shotgun (WGS) entry which is preliminary data.</text>
</comment>
<dbReference type="Proteomes" id="UP001052739">
    <property type="component" value="Unassembled WGS sequence"/>
</dbReference>
<dbReference type="Pfam" id="PF00756">
    <property type="entry name" value="Esterase"/>
    <property type="match status" value="1"/>
</dbReference>
<accession>A0ABQ3PST0</accession>
<keyword evidence="2" id="KW-1185">Reference proteome</keyword>
<protein>
    <recommendedName>
        <fullName evidence="3">Esterase</fullName>
    </recommendedName>
</protein>
<proteinExistence type="predicted"/>